<feature type="compositionally biased region" description="Basic and acidic residues" evidence="10">
    <location>
        <begin position="180"/>
        <end position="189"/>
    </location>
</feature>
<dbReference type="SMART" id="SM00160">
    <property type="entry name" value="RanBD"/>
    <property type="match status" value="1"/>
</dbReference>
<evidence type="ECO:0000256" key="1">
    <source>
        <dbReference type="ARBA" id="ARBA00004567"/>
    </source>
</evidence>
<keyword evidence="5" id="KW-0653">Protein transport</keyword>
<dbReference type="GO" id="GO:0051028">
    <property type="term" value="P:mRNA transport"/>
    <property type="evidence" value="ECO:0007669"/>
    <property type="project" value="UniProtKB-KW"/>
</dbReference>
<evidence type="ECO:0000256" key="10">
    <source>
        <dbReference type="SAM" id="MobiDB-lite"/>
    </source>
</evidence>
<dbReference type="InterPro" id="IPR015007">
    <property type="entry name" value="NUP2/50/61"/>
</dbReference>
<evidence type="ECO:0000256" key="4">
    <source>
        <dbReference type="ARBA" id="ARBA00022816"/>
    </source>
</evidence>
<evidence type="ECO:0000313" key="12">
    <source>
        <dbReference type="EMBL" id="KAD6118690.1"/>
    </source>
</evidence>
<proteinExistence type="predicted"/>
<dbReference type="Gene3D" id="2.30.29.30">
    <property type="entry name" value="Pleckstrin-homology domain (PH domain)/Phosphotyrosine-binding domain (PTB)"/>
    <property type="match status" value="1"/>
</dbReference>
<dbReference type="OrthoDB" id="185618at2759"/>
<feature type="compositionally biased region" description="Polar residues" evidence="10">
    <location>
        <begin position="93"/>
        <end position="103"/>
    </location>
</feature>
<dbReference type="GO" id="GO:0005643">
    <property type="term" value="C:nuclear pore"/>
    <property type="evidence" value="ECO:0007669"/>
    <property type="project" value="UniProtKB-SubCell"/>
</dbReference>
<evidence type="ECO:0000256" key="9">
    <source>
        <dbReference type="ARBA" id="ARBA00023242"/>
    </source>
</evidence>
<evidence type="ECO:0000256" key="3">
    <source>
        <dbReference type="ARBA" id="ARBA00022737"/>
    </source>
</evidence>
<dbReference type="Proteomes" id="UP000326396">
    <property type="component" value="Linkage Group LG13"/>
</dbReference>
<feature type="compositionally biased region" description="Basic and acidic residues" evidence="10">
    <location>
        <begin position="200"/>
        <end position="218"/>
    </location>
</feature>
<dbReference type="EMBL" id="SZYD01000005">
    <property type="protein sequence ID" value="KAD6118690.1"/>
    <property type="molecule type" value="Genomic_DNA"/>
</dbReference>
<accession>A0A5N6P9C1</accession>
<dbReference type="Pfam" id="PF00638">
    <property type="entry name" value="Ran_BP1"/>
    <property type="match status" value="1"/>
</dbReference>
<feature type="domain" description="RanBD1" evidence="11">
    <location>
        <begin position="292"/>
        <end position="407"/>
    </location>
</feature>
<name>A0A5N6P9C1_9ASTR</name>
<keyword evidence="4" id="KW-0509">mRNA transport</keyword>
<keyword evidence="3" id="KW-0677">Repeat</keyword>
<feature type="compositionally biased region" description="Basic and acidic residues" evidence="10">
    <location>
        <begin position="39"/>
        <end position="50"/>
    </location>
</feature>
<feature type="compositionally biased region" description="Acidic residues" evidence="10">
    <location>
        <begin position="26"/>
        <end position="35"/>
    </location>
</feature>
<sequence length="433" mass="46716">MGDAENTLPPTKKRAAGRELSRENPGLDDEEEIPGEETGTFKRASDEVLAGRRIVKVRRGQTSSTPPVPSSNPFASICLVPPTNPTPAFAPVNKSQEIENPTSEKLVGNDENAPAAEKMGVGNEDKLEGNDENAPAAKKGNDRSEESLVGNDEFTPALEKEACENSDKLVGNDENASAAQKEKEKKEDNLVENDGNAPEAAKENVEVKENVDGNDEKTPVGGSVNSFQQLSSSQNAFTGLVGTGFSNSSFSFGSIPKTDTPLFSSFSFGTNENTSLFGNMDKKTEATKITPPVMQEVHRETGEENEKAVFTADSVLFEFIDGRWKERGKGELKVNVLTSGTRKARLVMRARGNYRLILNASIFPDMKLTNMDKKGVTFACLNSIGEGQNGLSTFALKFKDASFVGEFCSVVMTHKGNTLSLKTPENSPKASDE</sequence>
<keyword evidence="6" id="KW-0007">Acetylation</keyword>
<keyword evidence="2" id="KW-0813">Transport</keyword>
<evidence type="ECO:0000256" key="6">
    <source>
        <dbReference type="ARBA" id="ARBA00022990"/>
    </source>
</evidence>
<dbReference type="AlphaFoldDB" id="A0A5N6P9C1"/>
<dbReference type="SUPFAM" id="SSF50729">
    <property type="entry name" value="PH domain-like"/>
    <property type="match status" value="1"/>
</dbReference>
<evidence type="ECO:0000256" key="8">
    <source>
        <dbReference type="ARBA" id="ARBA00023132"/>
    </source>
</evidence>
<comment type="subcellular location">
    <subcellularLocation>
        <location evidence="1">Nucleus</location>
        <location evidence="1">Nuclear pore complex</location>
    </subcellularLocation>
</comment>
<keyword evidence="7" id="KW-0811">Translocation</keyword>
<keyword evidence="13" id="KW-1185">Reference proteome</keyword>
<dbReference type="InterPro" id="IPR011993">
    <property type="entry name" value="PH-like_dom_sf"/>
</dbReference>
<dbReference type="Pfam" id="PF08911">
    <property type="entry name" value="NUP50"/>
    <property type="match status" value="1"/>
</dbReference>
<feature type="region of interest" description="Disordered" evidence="10">
    <location>
        <begin position="1"/>
        <end position="219"/>
    </location>
</feature>
<keyword evidence="8" id="KW-0906">Nuclear pore complex</keyword>
<protein>
    <recommendedName>
        <fullName evidence="11">RanBD1 domain-containing protein</fullName>
    </recommendedName>
</protein>
<comment type="caution">
    <text evidence="12">The sequence shown here is derived from an EMBL/GenBank/DDBJ whole genome shotgun (WGS) entry which is preliminary data.</text>
</comment>
<evidence type="ECO:0000256" key="5">
    <source>
        <dbReference type="ARBA" id="ARBA00022927"/>
    </source>
</evidence>
<dbReference type="GO" id="GO:0015031">
    <property type="term" value="P:protein transport"/>
    <property type="evidence" value="ECO:0007669"/>
    <property type="project" value="UniProtKB-KW"/>
</dbReference>
<dbReference type="PANTHER" id="PTHR23138:SF142">
    <property type="entry name" value="RAN-BINDING PROTEIN 3B-RELATED"/>
    <property type="match status" value="1"/>
</dbReference>
<evidence type="ECO:0000256" key="7">
    <source>
        <dbReference type="ARBA" id="ARBA00023010"/>
    </source>
</evidence>
<evidence type="ECO:0000259" key="11">
    <source>
        <dbReference type="PROSITE" id="PS50196"/>
    </source>
</evidence>
<evidence type="ECO:0000256" key="2">
    <source>
        <dbReference type="ARBA" id="ARBA00022448"/>
    </source>
</evidence>
<gene>
    <name evidence="12" type="ORF">E3N88_09961</name>
</gene>
<dbReference type="InterPro" id="IPR000156">
    <property type="entry name" value="Ran_bind_dom"/>
</dbReference>
<evidence type="ECO:0000313" key="13">
    <source>
        <dbReference type="Proteomes" id="UP000326396"/>
    </source>
</evidence>
<dbReference type="CDD" id="cd13169">
    <property type="entry name" value="RanBD_NUP50_plant"/>
    <property type="match status" value="1"/>
</dbReference>
<dbReference type="InterPro" id="IPR045255">
    <property type="entry name" value="RanBP1-like"/>
</dbReference>
<dbReference type="PROSITE" id="PS50196">
    <property type="entry name" value="RANBD1"/>
    <property type="match status" value="1"/>
</dbReference>
<dbReference type="PANTHER" id="PTHR23138">
    <property type="entry name" value="RAN BINDING PROTEIN"/>
    <property type="match status" value="1"/>
</dbReference>
<reference evidence="12 13" key="1">
    <citation type="submission" date="2019-05" db="EMBL/GenBank/DDBJ databases">
        <title>Mikania micrantha, genome provides insights into the molecular mechanism of rapid growth.</title>
        <authorList>
            <person name="Liu B."/>
        </authorList>
    </citation>
    <scope>NUCLEOTIDE SEQUENCE [LARGE SCALE GENOMIC DNA]</scope>
    <source>
        <strain evidence="12">NLD-2019</strain>
        <tissue evidence="12">Leaf</tissue>
    </source>
</reference>
<keyword evidence="9" id="KW-0539">Nucleus</keyword>
<dbReference type="InterPro" id="IPR045207">
    <property type="entry name" value="RanBD_NUP50_plant"/>
</dbReference>
<organism evidence="12 13">
    <name type="scientific">Mikania micrantha</name>
    <name type="common">bitter vine</name>
    <dbReference type="NCBI Taxonomy" id="192012"/>
    <lineage>
        <taxon>Eukaryota</taxon>
        <taxon>Viridiplantae</taxon>
        <taxon>Streptophyta</taxon>
        <taxon>Embryophyta</taxon>
        <taxon>Tracheophyta</taxon>
        <taxon>Spermatophyta</taxon>
        <taxon>Magnoliopsida</taxon>
        <taxon>eudicotyledons</taxon>
        <taxon>Gunneridae</taxon>
        <taxon>Pentapetalae</taxon>
        <taxon>asterids</taxon>
        <taxon>campanulids</taxon>
        <taxon>Asterales</taxon>
        <taxon>Asteraceae</taxon>
        <taxon>Asteroideae</taxon>
        <taxon>Heliantheae alliance</taxon>
        <taxon>Eupatorieae</taxon>
        <taxon>Mikania</taxon>
    </lineage>
</organism>
<feature type="compositionally biased region" description="Basic and acidic residues" evidence="10">
    <location>
        <begin position="158"/>
        <end position="171"/>
    </location>
</feature>